<reference evidence="1 2" key="1">
    <citation type="journal article" date="2018" name="Nat. Ecol. Evol.">
        <title>Shark genomes provide insights into elasmobranch evolution and the origin of vertebrates.</title>
        <authorList>
            <person name="Hara Y"/>
            <person name="Yamaguchi K"/>
            <person name="Onimaru K"/>
            <person name="Kadota M"/>
            <person name="Koyanagi M"/>
            <person name="Keeley SD"/>
            <person name="Tatsumi K"/>
            <person name="Tanaka K"/>
            <person name="Motone F"/>
            <person name="Kageyama Y"/>
            <person name="Nozu R"/>
            <person name="Adachi N"/>
            <person name="Nishimura O"/>
            <person name="Nakagawa R"/>
            <person name="Tanegashima C"/>
            <person name="Kiyatake I"/>
            <person name="Matsumoto R"/>
            <person name="Murakumo K"/>
            <person name="Nishida K"/>
            <person name="Terakita A"/>
            <person name="Kuratani S"/>
            <person name="Sato K"/>
            <person name="Hyodo S Kuraku.S."/>
        </authorList>
    </citation>
    <scope>NUCLEOTIDE SEQUENCE [LARGE SCALE GENOMIC DNA]</scope>
</reference>
<dbReference type="Proteomes" id="UP000287033">
    <property type="component" value="Unassembled WGS sequence"/>
</dbReference>
<evidence type="ECO:0000313" key="1">
    <source>
        <dbReference type="EMBL" id="GCC32239.1"/>
    </source>
</evidence>
<name>A0A401SPB2_CHIPU</name>
<dbReference type="AlphaFoldDB" id="A0A401SPB2"/>
<comment type="caution">
    <text evidence="1">The sequence shown here is derived from an EMBL/GenBank/DDBJ whole genome shotgun (WGS) entry which is preliminary data.</text>
</comment>
<keyword evidence="2" id="KW-1185">Reference proteome</keyword>
<gene>
    <name evidence="1" type="ORF">chiPu_0010700</name>
</gene>
<protein>
    <submittedName>
        <fullName evidence="1">Uncharacterized protein</fullName>
    </submittedName>
</protein>
<dbReference type="EMBL" id="BEZZ01000421">
    <property type="protein sequence ID" value="GCC32239.1"/>
    <property type="molecule type" value="Genomic_DNA"/>
</dbReference>
<sequence>METPGLLRPVQPVPVFARNKAQLPLMLRAQAAVQAEGKGVGKEVEAARRSCWWLGWVGNTAARKDKRNDKTKSANTRAAPIERERALKFGACNRVGKTRTVQVFDERLVCTRTKE</sequence>
<organism evidence="1 2">
    <name type="scientific">Chiloscyllium punctatum</name>
    <name type="common">Brownbanded bambooshark</name>
    <name type="synonym">Hemiscyllium punctatum</name>
    <dbReference type="NCBI Taxonomy" id="137246"/>
    <lineage>
        <taxon>Eukaryota</taxon>
        <taxon>Metazoa</taxon>
        <taxon>Chordata</taxon>
        <taxon>Craniata</taxon>
        <taxon>Vertebrata</taxon>
        <taxon>Chondrichthyes</taxon>
        <taxon>Elasmobranchii</taxon>
        <taxon>Galeomorphii</taxon>
        <taxon>Galeoidea</taxon>
        <taxon>Orectolobiformes</taxon>
        <taxon>Hemiscylliidae</taxon>
        <taxon>Chiloscyllium</taxon>
    </lineage>
</organism>
<proteinExistence type="predicted"/>
<evidence type="ECO:0000313" key="2">
    <source>
        <dbReference type="Proteomes" id="UP000287033"/>
    </source>
</evidence>
<accession>A0A401SPB2</accession>